<name>A0A6A6SQ42_9PLEO</name>
<proteinExistence type="predicted"/>
<reference evidence="2" key="1">
    <citation type="journal article" date="2020" name="Stud. Mycol.">
        <title>101 Dothideomycetes genomes: a test case for predicting lifestyles and emergence of pathogens.</title>
        <authorList>
            <person name="Haridas S."/>
            <person name="Albert R."/>
            <person name="Binder M."/>
            <person name="Bloem J."/>
            <person name="Labutti K."/>
            <person name="Salamov A."/>
            <person name="Andreopoulos B."/>
            <person name="Baker S."/>
            <person name="Barry K."/>
            <person name="Bills G."/>
            <person name="Bluhm B."/>
            <person name="Cannon C."/>
            <person name="Castanera R."/>
            <person name="Culley D."/>
            <person name="Daum C."/>
            <person name="Ezra D."/>
            <person name="Gonzalez J."/>
            <person name="Henrissat B."/>
            <person name="Kuo A."/>
            <person name="Liang C."/>
            <person name="Lipzen A."/>
            <person name="Lutzoni F."/>
            <person name="Magnuson J."/>
            <person name="Mondo S."/>
            <person name="Nolan M."/>
            <person name="Ohm R."/>
            <person name="Pangilinan J."/>
            <person name="Park H.-J."/>
            <person name="Ramirez L."/>
            <person name="Alfaro M."/>
            <person name="Sun H."/>
            <person name="Tritt A."/>
            <person name="Yoshinaga Y."/>
            <person name="Zwiers L.-H."/>
            <person name="Turgeon B."/>
            <person name="Goodwin S."/>
            <person name="Spatafora J."/>
            <person name="Crous P."/>
            <person name="Grigoriev I."/>
        </authorList>
    </citation>
    <scope>NUCLEOTIDE SEQUENCE</scope>
    <source>
        <strain evidence="2">CBS 122681</strain>
    </source>
</reference>
<dbReference type="AlphaFoldDB" id="A0A6A6SQ42"/>
<feature type="chain" id="PRO_5025670277" description="Cupin type-1 domain-containing protein" evidence="1">
    <location>
        <begin position="24"/>
        <end position="190"/>
    </location>
</feature>
<organism evidence="2 3">
    <name type="scientific">Lophiostoma macrostomum CBS 122681</name>
    <dbReference type="NCBI Taxonomy" id="1314788"/>
    <lineage>
        <taxon>Eukaryota</taxon>
        <taxon>Fungi</taxon>
        <taxon>Dikarya</taxon>
        <taxon>Ascomycota</taxon>
        <taxon>Pezizomycotina</taxon>
        <taxon>Dothideomycetes</taxon>
        <taxon>Pleosporomycetidae</taxon>
        <taxon>Pleosporales</taxon>
        <taxon>Lophiostomataceae</taxon>
        <taxon>Lophiostoma</taxon>
    </lineage>
</organism>
<feature type="signal peptide" evidence="1">
    <location>
        <begin position="1"/>
        <end position="23"/>
    </location>
</feature>
<dbReference type="Proteomes" id="UP000799324">
    <property type="component" value="Unassembled WGS sequence"/>
</dbReference>
<keyword evidence="1" id="KW-0732">Signal</keyword>
<accession>A0A6A6SQ42</accession>
<evidence type="ECO:0008006" key="4">
    <source>
        <dbReference type="Google" id="ProtNLM"/>
    </source>
</evidence>
<gene>
    <name evidence="2" type="ORF">K491DRAFT_697685</name>
</gene>
<evidence type="ECO:0000313" key="2">
    <source>
        <dbReference type="EMBL" id="KAF2649966.1"/>
    </source>
</evidence>
<protein>
    <recommendedName>
        <fullName evidence="4">Cupin type-1 domain-containing protein</fullName>
    </recommendedName>
</protein>
<keyword evidence="3" id="KW-1185">Reference proteome</keyword>
<evidence type="ECO:0000313" key="3">
    <source>
        <dbReference type="Proteomes" id="UP000799324"/>
    </source>
</evidence>
<sequence>MGAMHIPTVILLTFLTGLDLVGALAMASPNPSQNDPKPRYFNVTAISASEGKSTIECWQFLEPIVQATDAGIAGTAIQRLGDVSNTTSLVALPPKFDGGKHRAPAAQLVVFLSGLARVTIPDSEDEAWIQGGKNGIIIAADTADVSDEGHITQYPSNETTTALQIPFKDGKIPAHKVLYKGPCKKSDMVF</sequence>
<dbReference type="OrthoDB" id="3223416at2759"/>
<dbReference type="EMBL" id="MU004472">
    <property type="protein sequence ID" value="KAF2649966.1"/>
    <property type="molecule type" value="Genomic_DNA"/>
</dbReference>
<evidence type="ECO:0000256" key="1">
    <source>
        <dbReference type="SAM" id="SignalP"/>
    </source>
</evidence>